<comment type="caution">
    <text evidence="3">The sequence shown here is derived from an EMBL/GenBank/DDBJ whole genome shotgun (WGS) entry which is preliminary data.</text>
</comment>
<dbReference type="EMBL" id="RWGY01000005">
    <property type="protein sequence ID" value="TVU42671.1"/>
    <property type="molecule type" value="Genomic_DNA"/>
</dbReference>
<dbReference type="PANTHER" id="PTHR26379:SF187">
    <property type="entry name" value="OS07G0655300 PROTEIN"/>
    <property type="match status" value="1"/>
</dbReference>
<reference evidence="3 4" key="1">
    <citation type="journal article" date="2019" name="Sci. Rep.">
        <title>A high-quality genome of Eragrostis curvula grass provides insights into Poaceae evolution and supports new strategies to enhance forage quality.</title>
        <authorList>
            <person name="Carballo J."/>
            <person name="Santos B.A.C.M."/>
            <person name="Zappacosta D."/>
            <person name="Garbus I."/>
            <person name="Selva J.P."/>
            <person name="Gallo C.A."/>
            <person name="Diaz A."/>
            <person name="Albertini E."/>
            <person name="Caccamo M."/>
            <person name="Echenique V."/>
        </authorList>
    </citation>
    <scope>NUCLEOTIDE SEQUENCE [LARGE SCALE GENOMIC DNA]</scope>
    <source>
        <strain evidence="4">cv. Victoria</strain>
        <tissue evidence="3">Leaf</tissue>
    </source>
</reference>
<dbReference type="Proteomes" id="UP000324897">
    <property type="component" value="Unassembled WGS sequence"/>
</dbReference>
<organism evidence="3 4">
    <name type="scientific">Eragrostis curvula</name>
    <name type="common">weeping love grass</name>
    <dbReference type="NCBI Taxonomy" id="38414"/>
    <lineage>
        <taxon>Eukaryota</taxon>
        <taxon>Viridiplantae</taxon>
        <taxon>Streptophyta</taxon>
        <taxon>Embryophyta</taxon>
        <taxon>Tracheophyta</taxon>
        <taxon>Spermatophyta</taxon>
        <taxon>Magnoliopsida</taxon>
        <taxon>Liliopsida</taxon>
        <taxon>Poales</taxon>
        <taxon>Poaceae</taxon>
        <taxon>PACMAD clade</taxon>
        <taxon>Chloridoideae</taxon>
        <taxon>Eragrostideae</taxon>
        <taxon>Eragrostidinae</taxon>
        <taxon>Eragrostis</taxon>
    </lineage>
</organism>
<evidence type="ECO:0000313" key="3">
    <source>
        <dbReference type="EMBL" id="TVU42671.1"/>
    </source>
</evidence>
<dbReference type="SUPFAM" id="SSF54695">
    <property type="entry name" value="POZ domain"/>
    <property type="match status" value="1"/>
</dbReference>
<feature type="non-terminal residue" evidence="3">
    <location>
        <position position="1"/>
    </location>
</feature>
<proteinExistence type="predicted"/>
<accession>A0A5J9W3Y3</accession>
<dbReference type="AlphaFoldDB" id="A0A5J9W3Y3"/>
<dbReference type="GO" id="GO:0016567">
    <property type="term" value="P:protein ubiquitination"/>
    <property type="evidence" value="ECO:0007669"/>
    <property type="project" value="InterPro"/>
</dbReference>
<keyword evidence="4" id="KW-1185">Reference proteome</keyword>
<dbReference type="InterPro" id="IPR000210">
    <property type="entry name" value="BTB/POZ_dom"/>
</dbReference>
<feature type="domain" description="BTB" evidence="2">
    <location>
        <begin position="78"/>
        <end position="133"/>
    </location>
</feature>
<evidence type="ECO:0000256" key="1">
    <source>
        <dbReference type="ARBA" id="ARBA00004906"/>
    </source>
</evidence>
<evidence type="ECO:0000259" key="2">
    <source>
        <dbReference type="PROSITE" id="PS50097"/>
    </source>
</evidence>
<dbReference type="Gene3D" id="3.30.710.10">
    <property type="entry name" value="Potassium Channel Kv1.1, Chain A"/>
    <property type="match status" value="1"/>
</dbReference>
<evidence type="ECO:0000313" key="4">
    <source>
        <dbReference type="Proteomes" id="UP000324897"/>
    </source>
</evidence>
<dbReference type="Gramene" id="TVU42671">
    <property type="protein sequence ID" value="TVU42671"/>
    <property type="gene ID" value="EJB05_09090"/>
</dbReference>
<comment type="pathway">
    <text evidence="1">Protein modification; protein ubiquitination.</text>
</comment>
<dbReference type="PROSITE" id="PS50097">
    <property type="entry name" value="BTB"/>
    <property type="match status" value="1"/>
</dbReference>
<protein>
    <recommendedName>
        <fullName evidence="2">BTB domain-containing protein</fullName>
    </recommendedName>
</protein>
<dbReference type="PANTHER" id="PTHR26379">
    <property type="entry name" value="BTB/POZ AND MATH DOMAIN-CONTAINING PROTEIN 1"/>
    <property type="match status" value="1"/>
</dbReference>
<sequence length="133" mass="14562">MCTPRDESTVICGDRARSEDLFRPMAAEATLRRLASYGKMLHGEGELQYMYACGLDIVVPPSDIGEHLGSLLDSADGSDISFAIGSERFHTHHYVLATCSSIFKAQLLSSMADASMSCITLIARHHRAHNFSN</sequence>
<gene>
    <name evidence="3" type="ORF">EJB05_09090</name>
</gene>
<dbReference type="Pfam" id="PF00651">
    <property type="entry name" value="BTB"/>
    <property type="match status" value="1"/>
</dbReference>
<name>A0A5J9W3Y3_9POAL</name>
<dbReference type="InterPro" id="IPR045005">
    <property type="entry name" value="BPM1-6"/>
</dbReference>
<dbReference type="InterPro" id="IPR011333">
    <property type="entry name" value="SKP1/BTB/POZ_sf"/>
</dbReference>